<evidence type="ECO:0000313" key="11">
    <source>
        <dbReference type="EMBL" id="OJX58840.1"/>
    </source>
</evidence>
<feature type="binding site" evidence="9">
    <location>
        <position position="237"/>
    </location>
    <ligand>
        <name>Zn(2+)</name>
        <dbReference type="ChEBI" id="CHEBI:29105"/>
        <label>1</label>
    </ligand>
</feature>
<gene>
    <name evidence="9" type="primary">pyrC</name>
    <name evidence="11" type="ORF">BGO89_03510</name>
</gene>
<dbReference type="InterPro" id="IPR032466">
    <property type="entry name" value="Metal_Hydrolase"/>
</dbReference>
<evidence type="ECO:0000256" key="1">
    <source>
        <dbReference type="ARBA" id="ARBA00002368"/>
    </source>
</evidence>
<comment type="subunit">
    <text evidence="9">Homodimer.</text>
</comment>
<dbReference type="NCBIfam" id="TIGR00856">
    <property type="entry name" value="pyrC_dimer"/>
    <property type="match status" value="1"/>
</dbReference>
<comment type="similarity">
    <text evidence="3 9">Belongs to the metallo-dependent hydrolases superfamily. DHOase family. Class II DHOase subfamily.</text>
</comment>
<name>A0A1M3L1M5_9BACT</name>
<dbReference type="GO" id="GO:0005829">
    <property type="term" value="C:cytosol"/>
    <property type="evidence" value="ECO:0007669"/>
    <property type="project" value="TreeGrafter"/>
</dbReference>
<dbReference type="GO" id="GO:0006207">
    <property type="term" value="P:'de novo' pyrimidine nucleobase biosynthetic process"/>
    <property type="evidence" value="ECO:0007669"/>
    <property type="project" value="TreeGrafter"/>
</dbReference>
<evidence type="ECO:0000259" key="10">
    <source>
        <dbReference type="Pfam" id="PF04909"/>
    </source>
</evidence>
<dbReference type="PIRSF" id="PIRSF001237">
    <property type="entry name" value="DHOdimr"/>
    <property type="match status" value="1"/>
</dbReference>
<dbReference type="Pfam" id="PF04909">
    <property type="entry name" value="Amidohydro_2"/>
    <property type="match status" value="1"/>
</dbReference>
<feature type="binding site" evidence="9">
    <location>
        <position position="253"/>
    </location>
    <ligand>
        <name>substrate</name>
    </ligand>
</feature>
<dbReference type="SUPFAM" id="SSF51556">
    <property type="entry name" value="Metallo-dependent hydrolases"/>
    <property type="match status" value="1"/>
</dbReference>
<organism evidence="11 12">
    <name type="scientific">Candidatus Kapaibacterium thiocyanatum</name>
    <dbReference type="NCBI Taxonomy" id="1895771"/>
    <lineage>
        <taxon>Bacteria</taxon>
        <taxon>Pseudomonadati</taxon>
        <taxon>Candidatus Kapaibacteriota</taxon>
        <taxon>Candidatus Kapaibacteriia</taxon>
        <taxon>Candidatus Kapaibacteriales</taxon>
        <taxon>Candidatus Kapaibacteriaceae</taxon>
        <taxon>Candidatus Kapaibacterium</taxon>
    </lineage>
</organism>
<feature type="binding site" evidence="9">
    <location>
        <position position="40"/>
    </location>
    <ligand>
        <name>substrate</name>
    </ligand>
</feature>
<protein>
    <recommendedName>
        <fullName evidence="4 9">Dihydroorotase</fullName>
        <shortName evidence="9">DHOase</shortName>
        <ecNumber evidence="4 9">3.5.2.3</ecNumber>
    </recommendedName>
</protein>
<dbReference type="STRING" id="1895771.BGO89_03510"/>
<dbReference type="HAMAP" id="MF_00219">
    <property type="entry name" value="PyrC_classII"/>
    <property type="match status" value="1"/>
</dbReference>
<dbReference type="PROSITE" id="PS00483">
    <property type="entry name" value="DIHYDROOROTASE_2"/>
    <property type="match status" value="1"/>
</dbReference>
<dbReference type="PANTHER" id="PTHR43137">
    <property type="entry name" value="DIHYDROOROTASE"/>
    <property type="match status" value="1"/>
</dbReference>
<evidence type="ECO:0000256" key="2">
    <source>
        <dbReference type="ARBA" id="ARBA00004880"/>
    </source>
</evidence>
<dbReference type="InterPro" id="IPR006680">
    <property type="entry name" value="Amidohydro-rel"/>
</dbReference>
<feature type="binding site" evidence="9">
    <location>
        <position position="241"/>
    </location>
    <ligand>
        <name>substrate</name>
    </ligand>
</feature>
<dbReference type="GO" id="GO:0044205">
    <property type="term" value="P:'de novo' UMP biosynthetic process"/>
    <property type="evidence" value="ECO:0007669"/>
    <property type="project" value="UniProtKB-UniRule"/>
</dbReference>
<feature type="binding site" evidence="9">
    <location>
        <position position="131"/>
    </location>
    <ligand>
        <name>substrate</name>
    </ligand>
</feature>
<comment type="catalytic activity">
    <reaction evidence="9">
        <text>(S)-dihydroorotate + H2O = N-carbamoyl-L-aspartate + H(+)</text>
        <dbReference type="Rhea" id="RHEA:24296"/>
        <dbReference type="ChEBI" id="CHEBI:15377"/>
        <dbReference type="ChEBI" id="CHEBI:15378"/>
        <dbReference type="ChEBI" id="CHEBI:30864"/>
        <dbReference type="ChEBI" id="CHEBI:32814"/>
        <dbReference type="EC" id="3.5.2.3"/>
    </reaction>
</comment>
<evidence type="ECO:0000256" key="4">
    <source>
        <dbReference type="ARBA" id="ARBA00012860"/>
    </source>
</evidence>
<comment type="caution">
    <text evidence="9">Lacks conserved residue(s) required for the propagation of feature annotation.</text>
</comment>
<feature type="binding site" evidence="9">
    <location>
        <position position="165"/>
    </location>
    <ligand>
        <name>Zn(2+)</name>
        <dbReference type="ChEBI" id="CHEBI:29105"/>
        <label>2</label>
    </ligand>
</feature>
<accession>A0A1M3L1M5</accession>
<keyword evidence="7 9" id="KW-0862">Zinc</keyword>
<feature type="binding site" evidence="9">
    <location>
        <position position="14"/>
    </location>
    <ligand>
        <name>Zn(2+)</name>
        <dbReference type="ChEBI" id="CHEBI:29105"/>
        <label>1</label>
    </ligand>
</feature>
<evidence type="ECO:0000256" key="6">
    <source>
        <dbReference type="ARBA" id="ARBA00022801"/>
    </source>
</evidence>
<dbReference type="GO" id="GO:0008270">
    <property type="term" value="F:zinc ion binding"/>
    <property type="evidence" value="ECO:0007669"/>
    <property type="project" value="UniProtKB-UniRule"/>
</dbReference>
<dbReference type="InterPro" id="IPR002195">
    <property type="entry name" value="Dihydroorotase_CS"/>
</dbReference>
<evidence type="ECO:0000256" key="5">
    <source>
        <dbReference type="ARBA" id="ARBA00022723"/>
    </source>
</evidence>
<dbReference type="EC" id="3.5.2.3" evidence="4 9"/>
<feature type="binding site" description="via carbamate group" evidence="9">
    <location>
        <position position="94"/>
    </location>
    <ligand>
        <name>Zn(2+)</name>
        <dbReference type="ChEBI" id="CHEBI:29105"/>
        <label>1</label>
    </ligand>
</feature>
<feature type="binding site" evidence="9">
    <location>
        <position position="131"/>
    </location>
    <ligand>
        <name>Zn(2+)</name>
        <dbReference type="ChEBI" id="CHEBI:29105"/>
        <label>2</label>
    </ligand>
</feature>
<keyword evidence="5 9" id="KW-0479">Metal-binding</keyword>
<feature type="binding site" evidence="9">
    <location>
        <position position="12"/>
    </location>
    <ligand>
        <name>Zn(2+)</name>
        <dbReference type="ChEBI" id="CHEBI:29105"/>
        <label>1</label>
    </ligand>
</feature>
<feature type="modified residue" description="N6-carboxylysine" evidence="9">
    <location>
        <position position="94"/>
    </location>
</feature>
<dbReference type="EMBL" id="MKVH01000014">
    <property type="protein sequence ID" value="OJX58840.1"/>
    <property type="molecule type" value="Genomic_DNA"/>
</dbReference>
<dbReference type="UniPathway" id="UPA00070">
    <property type="reaction ID" value="UER00117"/>
</dbReference>
<evidence type="ECO:0000256" key="7">
    <source>
        <dbReference type="ARBA" id="ARBA00022833"/>
    </source>
</evidence>
<evidence type="ECO:0000256" key="3">
    <source>
        <dbReference type="ARBA" id="ARBA00005631"/>
    </source>
</evidence>
<dbReference type="PANTHER" id="PTHR43137:SF1">
    <property type="entry name" value="DIHYDROOROTASE"/>
    <property type="match status" value="1"/>
</dbReference>
<dbReference type="AlphaFoldDB" id="A0A1M3L1M5"/>
<comment type="caution">
    <text evidence="11">The sequence shown here is derived from an EMBL/GenBank/DDBJ whole genome shotgun (WGS) entry which is preliminary data.</text>
</comment>
<feature type="binding site" description="via carbamate group" evidence="9">
    <location>
        <position position="94"/>
    </location>
    <ligand>
        <name>Zn(2+)</name>
        <dbReference type="ChEBI" id="CHEBI:29105"/>
        <label>2</label>
    </ligand>
</feature>
<comment type="cofactor">
    <cofactor evidence="9">
        <name>Zn(2+)</name>
        <dbReference type="ChEBI" id="CHEBI:29105"/>
    </cofactor>
    <text evidence="9">Binds 2 Zn(2+) ions per subunit.</text>
</comment>
<feature type="binding site" evidence="9">
    <location>
        <begin position="14"/>
        <end position="16"/>
    </location>
    <ligand>
        <name>substrate</name>
    </ligand>
</feature>
<sequence>MTITLRSPLDMHLHFRQDDMLRLVAPLTAGHFAGGVIMPNLLPPVNSVERLLWYTEEVRAAVAPHAFEPYMTLFFRDYTEAELAAAKPHIIGIKLYPAGATTNSEAGVQEIGKMDHVFAMMQEQDIPLLVHGETHGFVMDREREFCDVYRHLAERFPRLRITMEHITTADAVTLLDRYENLHATVTLHHLIITLDDVVGGLMNPHLFCKPIAKRPEDRDALLKAALEAHPKLMFGSDSAPHPIDKKECPGCAAGVFTAPIILPLLGELFERHHALDRLQAFVSDNAKRIYRIQPPERTIRLTNEAMTIPERYGSVVPMWAGRTIPWSVIPE</sequence>
<dbReference type="InterPro" id="IPR004721">
    <property type="entry name" value="DHOdimr"/>
</dbReference>
<reference evidence="11 12" key="1">
    <citation type="submission" date="2016-09" db="EMBL/GenBank/DDBJ databases">
        <title>Genome-resolved meta-omics ties microbial dynamics to process performance in biotechnology for thiocyanate degradation.</title>
        <authorList>
            <person name="Kantor R.S."/>
            <person name="Huddy R.J."/>
            <person name="Iyer R."/>
            <person name="Thomas B.C."/>
            <person name="Brown C.T."/>
            <person name="Anantharaman K."/>
            <person name="Tringe S."/>
            <person name="Hettich R.L."/>
            <person name="Harrison S.T."/>
            <person name="Banfield J.F."/>
        </authorList>
    </citation>
    <scope>NUCLEOTIDE SEQUENCE [LARGE SCALE GENOMIC DNA]</scope>
    <source>
        <strain evidence="11">59-99</strain>
    </source>
</reference>
<evidence type="ECO:0000313" key="12">
    <source>
        <dbReference type="Proteomes" id="UP000184233"/>
    </source>
</evidence>
<comment type="function">
    <text evidence="1 9">Catalyzes the reversible cyclization of carbamoyl aspartate to dihydroorotate.</text>
</comment>
<dbReference type="Proteomes" id="UP000184233">
    <property type="component" value="Unassembled WGS sequence"/>
</dbReference>
<dbReference type="Gene3D" id="3.20.20.140">
    <property type="entry name" value="Metal-dependent hydrolases"/>
    <property type="match status" value="1"/>
</dbReference>
<comment type="pathway">
    <text evidence="2 9">Pyrimidine metabolism; UMP biosynthesis via de novo pathway; (S)-dihydroorotate from bicarbonate: step 3/3.</text>
</comment>
<proteinExistence type="inferred from homology"/>
<dbReference type="CDD" id="cd01294">
    <property type="entry name" value="DHOase"/>
    <property type="match status" value="1"/>
</dbReference>
<evidence type="ECO:0000256" key="9">
    <source>
        <dbReference type="HAMAP-Rule" id="MF_00219"/>
    </source>
</evidence>
<evidence type="ECO:0000256" key="8">
    <source>
        <dbReference type="ARBA" id="ARBA00022975"/>
    </source>
</evidence>
<dbReference type="GO" id="GO:0004151">
    <property type="term" value="F:dihydroorotase activity"/>
    <property type="evidence" value="ECO:0007669"/>
    <property type="project" value="UniProtKB-UniRule"/>
</dbReference>
<keyword evidence="6 9" id="KW-0378">Hydrolase</keyword>
<keyword evidence="8 9" id="KW-0665">Pyrimidine biosynthesis</keyword>
<feature type="active site" evidence="9">
    <location>
        <position position="237"/>
    </location>
</feature>
<feature type="domain" description="Amidohydrolase-related" evidence="10">
    <location>
        <begin position="72"/>
        <end position="292"/>
    </location>
</feature>